<protein>
    <submittedName>
        <fullName evidence="5">Ribosomal protein L16</fullName>
    </submittedName>
</protein>
<evidence type="ECO:0000256" key="1">
    <source>
        <dbReference type="ARBA" id="ARBA00008931"/>
    </source>
</evidence>
<geneLocation type="mitochondrion" evidence="5"/>
<dbReference type="GO" id="GO:1990904">
    <property type="term" value="C:ribonucleoprotein complex"/>
    <property type="evidence" value="ECO:0007669"/>
    <property type="project" value="UniProtKB-KW"/>
</dbReference>
<dbReference type="GO" id="GO:0006412">
    <property type="term" value="P:translation"/>
    <property type="evidence" value="ECO:0007669"/>
    <property type="project" value="InterPro"/>
</dbReference>
<dbReference type="InterPro" id="IPR020798">
    <property type="entry name" value="Ribosomal_uL16_CS"/>
</dbReference>
<dbReference type="PANTHER" id="PTHR12220">
    <property type="entry name" value="50S/60S RIBOSOMAL PROTEIN L16"/>
    <property type="match status" value="1"/>
</dbReference>
<evidence type="ECO:0000256" key="2">
    <source>
        <dbReference type="ARBA" id="ARBA00022980"/>
    </source>
</evidence>
<dbReference type="AlphaFoldDB" id="A0A873WYQ8"/>
<comment type="similarity">
    <text evidence="1 4">Belongs to the universal ribosomal protein uL16 family.</text>
</comment>
<evidence type="ECO:0000256" key="3">
    <source>
        <dbReference type="ARBA" id="ARBA00023274"/>
    </source>
</evidence>
<organism evidence="5">
    <name type="scientific">Cyanophora sudae</name>
    <dbReference type="NCBI Taxonomy" id="1522369"/>
    <lineage>
        <taxon>Eukaryota</taxon>
        <taxon>Glaucocystophyceae</taxon>
        <taxon>Cyanophorales</taxon>
        <taxon>Cyanophoraceae</taxon>
        <taxon>Cyanophora</taxon>
    </lineage>
</organism>
<dbReference type="PRINTS" id="PR00060">
    <property type="entry name" value="RIBOSOMALL16"/>
</dbReference>
<dbReference type="GO" id="GO:0019843">
    <property type="term" value="F:rRNA binding"/>
    <property type="evidence" value="ECO:0007669"/>
    <property type="project" value="InterPro"/>
</dbReference>
<dbReference type="Gene3D" id="3.90.1170.10">
    <property type="entry name" value="Ribosomal protein L10e/L16"/>
    <property type="match status" value="1"/>
</dbReference>
<keyword evidence="3 4" id="KW-0687">Ribonucleoprotein</keyword>
<proteinExistence type="inferred from homology"/>
<gene>
    <name evidence="5" type="primary">rpl16</name>
</gene>
<name>A0A873WYQ8_9EUKA</name>
<dbReference type="Pfam" id="PF00252">
    <property type="entry name" value="Ribosomal_L16"/>
    <property type="match status" value="1"/>
</dbReference>
<reference evidence="5" key="2">
    <citation type="submission" date="2020-08" db="EMBL/GenBank/DDBJ databases">
        <authorList>
            <person name="Russell S.R."/>
            <person name="Jackson C."/>
            <person name="Reyes-Prieto A."/>
        </authorList>
    </citation>
    <scope>NUCLEOTIDE SEQUENCE</scope>
    <source>
        <strain evidence="5">NIES-764</strain>
    </source>
</reference>
<dbReference type="InterPro" id="IPR016180">
    <property type="entry name" value="Ribosomal_uL16_dom"/>
</dbReference>
<keyword evidence="2 4" id="KW-0689">Ribosomal protein</keyword>
<reference evidence="5" key="1">
    <citation type="journal article" date="2020" name="J. Eukaryot. Microbiol.">
        <title>High Sequence Divergence but Limited Architectural Rearrangements in Organelle Genomes of Cyanophora (Glaucophyta) Species.</title>
        <authorList>
            <person name="Russell S."/>
            <person name="Jackson C."/>
            <person name="Reyes-Prieto A."/>
        </authorList>
    </citation>
    <scope>NUCLEOTIDE SEQUENCE</scope>
    <source>
        <strain evidence="5">NIES-764</strain>
    </source>
</reference>
<dbReference type="EMBL" id="MT919637">
    <property type="protein sequence ID" value="QPB15067.1"/>
    <property type="molecule type" value="Genomic_DNA"/>
</dbReference>
<dbReference type="PANTHER" id="PTHR12220:SF13">
    <property type="entry name" value="LARGE RIBOSOMAL SUBUNIT PROTEIN UL16M"/>
    <property type="match status" value="1"/>
</dbReference>
<sequence>MLLQPKKIKFKKIQKGTYKKKEFAVTTLKFGKFGIKSMEYGYVTASQIESTRIAINRIIKRSGKIWLRIFPNKPITKKPAEVRMGKGKGSVDHWVSSIGAGRIIFEIGGIKPNLAKSALTYACSKLPIKTVLIGF</sequence>
<dbReference type="GO" id="GO:0003735">
    <property type="term" value="F:structural constituent of ribosome"/>
    <property type="evidence" value="ECO:0007669"/>
    <property type="project" value="InterPro"/>
</dbReference>
<evidence type="ECO:0000256" key="4">
    <source>
        <dbReference type="RuleBase" id="RU004413"/>
    </source>
</evidence>
<keyword evidence="5" id="KW-0496">Mitochondrion</keyword>
<dbReference type="FunFam" id="3.90.1170.10:FF:000001">
    <property type="entry name" value="50S ribosomal protein L16"/>
    <property type="match status" value="1"/>
</dbReference>
<dbReference type="InterPro" id="IPR047873">
    <property type="entry name" value="Ribosomal_uL16"/>
</dbReference>
<dbReference type="PROSITE" id="PS00701">
    <property type="entry name" value="RIBOSOMAL_L16_2"/>
    <property type="match status" value="1"/>
</dbReference>
<evidence type="ECO:0000313" key="5">
    <source>
        <dbReference type="EMBL" id="QPB15067.1"/>
    </source>
</evidence>
<dbReference type="InterPro" id="IPR000114">
    <property type="entry name" value="Ribosomal_uL16_bact-type"/>
</dbReference>
<dbReference type="SUPFAM" id="SSF54686">
    <property type="entry name" value="Ribosomal protein L16p/L10e"/>
    <property type="match status" value="1"/>
</dbReference>
<accession>A0A873WYQ8</accession>
<dbReference type="GO" id="GO:0005840">
    <property type="term" value="C:ribosome"/>
    <property type="evidence" value="ECO:0007669"/>
    <property type="project" value="UniProtKB-KW"/>
</dbReference>
<dbReference type="CDD" id="cd01433">
    <property type="entry name" value="Ribosomal_L16_L10e"/>
    <property type="match status" value="1"/>
</dbReference>
<dbReference type="GeneID" id="63648376"/>
<dbReference type="NCBIfam" id="TIGR01164">
    <property type="entry name" value="rplP_bact"/>
    <property type="match status" value="1"/>
</dbReference>
<dbReference type="PROSITE" id="PS00586">
    <property type="entry name" value="RIBOSOMAL_L16_1"/>
    <property type="match status" value="1"/>
</dbReference>
<dbReference type="InterPro" id="IPR036920">
    <property type="entry name" value="Ribosomal_uL16_sf"/>
</dbReference>
<dbReference type="HAMAP" id="MF_01342">
    <property type="entry name" value="Ribosomal_uL16"/>
    <property type="match status" value="1"/>
</dbReference>
<dbReference type="RefSeq" id="YP_010041745.1">
    <property type="nucleotide sequence ID" value="NC_054208.1"/>
</dbReference>